<dbReference type="KEGG" id="cgle:NCTC11432_01807"/>
<organism evidence="2 3">
    <name type="scientific">Chryseobacterium gleum</name>
    <name type="common">Flavobacterium gleum</name>
    <dbReference type="NCBI Taxonomy" id="250"/>
    <lineage>
        <taxon>Bacteria</taxon>
        <taxon>Pseudomonadati</taxon>
        <taxon>Bacteroidota</taxon>
        <taxon>Flavobacteriia</taxon>
        <taxon>Flavobacteriales</taxon>
        <taxon>Weeksellaceae</taxon>
        <taxon>Chryseobacterium group</taxon>
        <taxon>Chryseobacterium</taxon>
    </lineage>
</organism>
<dbReference type="EMBL" id="LR134289">
    <property type="protein sequence ID" value="VEE06760.1"/>
    <property type="molecule type" value="Genomic_DNA"/>
</dbReference>
<dbReference type="RefSeq" id="WP_002977771.1">
    <property type="nucleotide sequence ID" value="NZ_CP068486.1"/>
</dbReference>
<dbReference type="GeneID" id="93021075"/>
<dbReference type="OrthoDB" id="1244151at2"/>
<accession>A0A448B156</accession>
<feature type="signal peptide" evidence="1">
    <location>
        <begin position="1"/>
        <end position="20"/>
    </location>
</feature>
<feature type="chain" id="PRO_5019506078" description="Outer membrane protein beta-barrel domain-containing protein" evidence="1">
    <location>
        <begin position="21"/>
        <end position="208"/>
    </location>
</feature>
<proteinExistence type="predicted"/>
<evidence type="ECO:0000313" key="3">
    <source>
        <dbReference type="Proteomes" id="UP000279227"/>
    </source>
</evidence>
<gene>
    <name evidence="2" type="ORF">NCTC11432_01807</name>
</gene>
<reference evidence="2 3" key="1">
    <citation type="submission" date="2018-12" db="EMBL/GenBank/DDBJ databases">
        <authorList>
            <consortium name="Pathogen Informatics"/>
        </authorList>
    </citation>
    <scope>NUCLEOTIDE SEQUENCE [LARGE SCALE GENOMIC DNA]</scope>
    <source>
        <strain evidence="2 3">NCTC11432</strain>
    </source>
</reference>
<name>A0A448B156_CHRGE</name>
<sequence length="208" mass="23800">MMKKMVIICLFLLFSGKAFSQFYNENMRWSLGFNYSGGSLKNNNENQWMNRYSATLAVDVALSEIAYFNSSELFLQPFAEVSLPVKNPYNSNFELNKLGGGVNLKNYLSFNREKSRYYIVAGGQIDYIVWKINYASNGNEKQYREKNIDYLINAGAGVVLTDWMEITAMYSKGLKKVYLSNDIDNRNTFNSFTIGLKIGLSRSLGFDK</sequence>
<evidence type="ECO:0008006" key="4">
    <source>
        <dbReference type="Google" id="ProtNLM"/>
    </source>
</evidence>
<evidence type="ECO:0000256" key="1">
    <source>
        <dbReference type="SAM" id="SignalP"/>
    </source>
</evidence>
<dbReference type="Proteomes" id="UP000279227">
    <property type="component" value="Chromosome"/>
</dbReference>
<protein>
    <recommendedName>
        <fullName evidence="4">Outer membrane protein beta-barrel domain-containing protein</fullName>
    </recommendedName>
</protein>
<dbReference type="AlphaFoldDB" id="A0A448B156"/>
<keyword evidence="1" id="KW-0732">Signal</keyword>
<evidence type="ECO:0000313" key="2">
    <source>
        <dbReference type="EMBL" id="VEE06760.1"/>
    </source>
</evidence>